<dbReference type="AlphaFoldDB" id="A0A7Y4JZB5"/>
<proteinExistence type="predicted"/>
<dbReference type="Proteomes" id="UP000528460">
    <property type="component" value="Unassembled WGS sequence"/>
</dbReference>
<accession>A0A7Y4JZB5</accession>
<name>A0A7Y4JZB5_9BACT</name>
<gene>
    <name evidence="1" type="ORF">HNS30_33415</name>
</gene>
<evidence type="ECO:0000313" key="1">
    <source>
        <dbReference type="EMBL" id="NOK13956.1"/>
    </source>
</evidence>
<dbReference type="RefSeq" id="WP_171421096.1">
    <property type="nucleotide sequence ID" value="NZ_JABFJW010000393.1"/>
</dbReference>
<sequence>MPNVFLYNPFESDFIENLINRWVNTERERGWKKNLVRARYGTDEKPLADLEAGDTLYVIGHGDVQANKMCDRTSHEGLDPEILHPEDLARRLKEDGLTDKKIKIKIYSCLAARGVLDSFATNAAMQIKLKIGSTGGLSCKFTIYGYNEIISVLIKNPLNNEYGKFVGELKEDVEGGIEVTEQRASSSRKVLVKPGFGF</sequence>
<protein>
    <submittedName>
        <fullName evidence="1">Uncharacterized protein</fullName>
    </submittedName>
</protein>
<evidence type="ECO:0000313" key="2">
    <source>
        <dbReference type="Proteomes" id="UP000528460"/>
    </source>
</evidence>
<organism evidence="1 2">
    <name type="scientific">Corallococcus exercitus</name>
    <dbReference type="NCBI Taxonomy" id="2316736"/>
    <lineage>
        <taxon>Bacteria</taxon>
        <taxon>Pseudomonadati</taxon>
        <taxon>Myxococcota</taxon>
        <taxon>Myxococcia</taxon>
        <taxon>Myxococcales</taxon>
        <taxon>Cystobacterineae</taxon>
        <taxon>Myxococcaceae</taxon>
        <taxon>Corallococcus</taxon>
    </lineage>
</organism>
<reference evidence="1 2" key="1">
    <citation type="submission" date="2020-05" db="EMBL/GenBank/DDBJ databases">
        <authorList>
            <person name="Whitworth D."/>
        </authorList>
    </citation>
    <scope>NUCLEOTIDE SEQUENCE [LARGE SCALE GENOMIC DNA]</scope>
    <source>
        <strain evidence="1 2">CA046A</strain>
    </source>
</reference>
<dbReference type="EMBL" id="JABFJW010000393">
    <property type="protein sequence ID" value="NOK13956.1"/>
    <property type="molecule type" value="Genomic_DNA"/>
</dbReference>
<comment type="caution">
    <text evidence="1">The sequence shown here is derived from an EMBL/GenBank/DDBJ whole genome shotgun (WGS) entry which is preliminary data.</text>
</comment>